<dbReference type="EMBL" id="LXFE01000882">
    <property type="protein sequence ID" value="OLL24311.1"/>
    <property type="molecule type" value="Genomic_DNA"/>
</dbReference>
<dbReference type="STRING" id="1198029.A0A1U7LP61"/>
<dbReference type="AlphaFoldDB" id="A0A1U7LP61"/>
<organism evidence="2 3">
    <name type="scientific">Neolecta irregularis (strain DAH-3)</name>
    <dbReference type="NCBI Taxonomy" id="1198029"/>
    <lineage>
        <taxon>Eukaryota</taxon>
        <taxon>Fungi</taxon>
        <taxon>Dikarya</taxon>
        <taxon>Ascomycota</taxon>
        <taxon>Taphrinomycotina</taxon>
        <taxon>Neolectales</taxon>
        <taxon>Neolectaceae</taxon>
        <taxon>Neolecta</taxon>
    </lineage>
</organism>
<dbReference type="Pfam" id="PF02602">
    <property type="entry name" value="HEM4"/>
    <property type="match status" value="1"/>
</dbReference>
<dbReference type="Proteomes" id="UP000186594">
    <property type="component" value="Unassembled WGS sequence"/>
</dbReference>
<feature type="domain" description="Tetrapyrrole biosynthesis uroporphyrinogen III synthase" evidence="1">
    <location>
        <begin position="16"/>
        <end position="235"/>
    </location>
</feature>
<dbReference type="PANTHER" id="PTHR12390">
    <property type="entry name" value="UROPORPHYRINOGEN III SYNTHASE"/>
    <property type="match status" value="1"/>
</dbReference>
<dbReference type="GO" id="GO:0006782">
    <property type="term" value="P:protoporphyrinogen IX biosynthetic process"/>
    <property type="evidence" value="ECO:0007669"/>
    <property type="project" value="UniProtKB-UniPathway"/>
</dbReference>
<dbReference type="PANTHER" id="PTHR12390:SF0">
    <property type="entry name" value="UROPORPHYRINOGEN-III SYNTHASE"/>
    <property type="match status" value="1"/>
</dbReference>
<dbReference type="UniPathway" id="UPA00251">
    <property type="reaction ID" value="UER00320"/>
</dbReference>
<dbReference type="OMA" id="IHGADTG"/>
<dbReference type="InterPro" id="IPR003754">
    <property type="entry name" value="4pyrrol_synth_uPrphyn_synth"/>
</dbReference>
<dbReference type="OrthoDB" id="5595751at2759"/>
<dbReference type="SUPFAM" id="SSF69618">
    <property type="entry name" value="HemD-like"/>
    <property type="match status" value="1"/>
</dbReference>
<keyword evidence="3" id="KW-1185">Reference proteome</keyword>
<accession>A0A1U7LP61</accession>
<name>A0A1U7LP61_NEOID</name>
<evidence type="ECO:0000313" key="2">
    <source>
        <dbReference type="EMBL" id="OLL24311.1"/>
    </source>
</evidence>
<evidence type="ECO:0000313" key="3">
    <source>
        <dbReference type="Proteomes" id="UP000186594"/>
    </source>
</evidence>
<dbReference type="InterPro" id="IPR036108">
    <property type="entry name" value="4pyrrol_syn_uPrphyn_synt_sf"/>
</dbReference>
<dbReference type="CDD" id="cd06578">
    <property type="entry name" value="HemD"/>
    <property type="match status" value="1"/>
</dbReference>
<proteinExistence type="predicted"/>
<dbReference type="GO" id="GO:0006780">
    <property type="term" value="P:uroporphyrinogen III biosynthetic process"/>
    <property type="evidence" value="ECO:0007669"/>
    <property type="project" value="InterPro"/>
</dbReference>
<sequence>MAVLLLKSPTVPDPYTRCFQQCGRQILHLPVLTHSHVNPHLLLQSLASLNYSALVITSPRAAAALSAVLDSLAPGQTQNLQSRTVYTVGPATGAALAALGFTDIQGSHAGTGELLADYIIHHHSSDNPLLFLTGDHRRDAIPTKLRLANRPFTELVVYKTVPAPDFHSRFTQTLAEHAVDWIVFFSPAGAEAALATYSSLTFKIAAIGPTTQEYLQQHNITPDVVALKPDPQHLLDGILTFEEKQ</sequence>
<dbReference type="GO" id="GO:0004852">
    <property type="term" value="F:uroporphyrinogen-III synthase activity"/>
    <property type="evidence" value="ECO:0007669"/>
    <property type="project" value="EnsemblFungi"/>
</dbReference>
<dbReference type="Gene3D" id="3.40.50.10090">
    <property type="match status" value="2"/>
</dbReference>
<dbReference type="GO" id="GO:0005829">
    <property type="term" value="C:cytosol"/>
    <property type="evidence" value="ECO:0007669"/>
    <property type="project" value="TreeGrafter"/>
</dbReference>
<evidence type="ECO:0000259" key="1">
    <source>
        <dbReference type="Pfam" id="PF02602"/>
    </source>
</evidence>
<protein>
    <submittedName>
        <fullName evidence="2">Uroporphyrinogen-III synthase</fullName>
    </submittedName>
</protein>
<reference evidence="2 3" key="1">
    <citation type="submission" date="2016-04" db="EMBL/GenBank/DDBJ databases">
        <title>Evolutionary innovation and constraint leading to complex multicellularity in the Ascomycota.</title>
        <authorList>
            <person name="Cisse O."/>
            <person name="Nguyen A."/>
            <person name="Hewitt D.A."/>
            <person name="Jedd G."/>
            <person name="Stajich J.E."/>
        </authorList>
    </citation>
    <scope>NUCLEOTIDE SEQUENCE [LARGE SCALE GENOMIC DNA]</scope>
    <source>
        <strain evidence="2 3">DAH-3</strain>
    </source>
</reference>
<gene>
    <name evidence="2" type="ORF">NEOLI_003443</name>
</gene>
<dbReference type="InterPro" id="IPR039793">
    <property type="entry name" value="UROS/Hem4"/>
</dbReference>
<comment type="caution">
    <text evidence="2">The sequence shown here is derived from an EMBL/GenBank/DDBJ whole genome shotgun (WGS) entry which is preliminary data.</text>
</comment>